<dbReference type="Gene3D" id="3.40.50.1110">
    <property type="entry name" value="SGNH hydrolase"/>
    <property type="match status" value="1"/>
</dbReference>
<dbReference type="AlphaFoldDB" id="A0A2N3N8F2"/>
<feature type="domain" description="SGNH hydrolase-type esterase" evidence="1">
    <location>
        <begin position="8"/>
        <end position="186"/>
    </location>
</feature>
<evidence type="ECO:0000313" key="3">
    <source>
        <dbReference type="Proteomes" id="UP000233524"/>
    </source>
</evidence>
<dbReference type="Proteomes" id="UP000233524">
    <property type="component" value="Unassembled WGS sequence"/>
</dbReference>
<evidence type="ECO:0000259" key="1">
    <source>
        <dbReference type="Pfam" id="PF13472"/>
    </source>
</evidence>
<dbReference type="InterPro" id="IPR051532">
    <property type="entry name" value="Ester_Hydrolysis_Enzymes"/>
</dbReference>
<comment type="caution">
    <text evidence="2">The sequence shown here is derived from an EMBL/GenBank/DDBJ whole genome shotgun (WGS) entry which is preliminary data.</text>
</comment>
<dbReference type="STRING" id="41688.A0A2N3N8F2"/>
<dbReference type="Pfam" id="PF13472">
    <property type="entry name" value="Lipase_GDSL_2"/>
    <property type="match status" value="1"/>
</dbReference>
<dbReference type="OrthoDB" id="6123at2759"/>
<dbReference type="PANTHER" id="PTHR30383">
    <property type="entry name" value="THIOESTERASE 1/PROTEASE 1/LYSOPHOSPHOLIPASE L1"/>
    <property type="match status" value="1"/>
</dbReference>
<dbReference type="SUPFAM" id="SSF52266">
    <property type="entry name" value="SGNH hydrolase"/>
    <property type="match status" value="1"/>
</dbReference>
<proteinExistence type="predicted"/>
<dbReference type="CDD" id="cd01833">
    <property type="entry name" value="XynB_like"/>
    <property type="match status" value="1"/>
</dbReference>
<dbReference type="InParanoid" id="A0A2N3N8F2"/>
<dbReference type="InterPro" id="IPR036514">
    <property type="entry name" value="SGNH_hydro_sf"/>
</dbReference>
<dbReference type="VEuPathDB" id="FungiDB:jhhlp_004779"/>
<dbReference type="InterPro" id="IPR013830">
    <property type="entry name" value="SGNH_hydro"/>
</dbReference>
<keyword evidence="3" id="KW-1185">Reference proteome</keyword>
<evidence type="ECO:0000313" key="2">
    <source>
        <dbReference type="EMBL" id="PKS08726.1"/>
    </source>
</evidence>
<protein>
    <recommendedName>
        <fullName evidence="1">SGNH hydrolase-type esterase domain-containing protein</fullName>
    </recommendedName>
</protein>
<accession>A0A2N3N8F2</accession>
<dbReference type="GO" id="GO:0004622">
    <property type="term" value="F:phosphatidylcholine lysophospholipase activity"/>
    <property type="evidence" value="ECO:0007669"/>
    <property type="project" value="TreeGrafter"/>
</dbReference>
<gene>
    <name evidence="2" type="ORF">jhhlp_004779</name>
</gene>
<sequence>MPLRLLPLGASITFGSGSTDGNGFRKHLRDMLIADGHAVRMVGSLQAGTMQNNDNEGWRGYRIDQIEEKGRESAAKYLPNIITIQAGTNDCISGYDIDHVGERLRRMLELLWRICPGSTLVLSTLPVNSSSPYVEPRVRRANDQIRYLWKHYADQGRRIVLADMHGLDGPQLSDLVDGTHPNDEGYLKMARIWHRAILEAEARGFLRQDKWDEEAESEGKGGLPSILSALTSFIGHCR</sequence>
<reference evidence="2 3" key="1">
    <citation type="journal article" date="2017" name="G3 (Bethesda)">
        <title>First Draft Genome Sequence of the Pathogenic Fungus Lomentospora prolificans (Formerly Scedosporium prolificans).</title>
        <authorList>
            <person name="Luo R."/>
            <person name="Zimin A."/>
            <person name="Workman R."/>
            <person name="Fan Y."/>
            <person name="Pertea G."/>
            <person name="Grossman N."/>
            <person name="Wear M.P."/>
            <person name="Jia B."/>
            <person name="Miller H."/>
            <person name="Casadevall A."/>
            <person name="Timp W."/>
            <person name="Zhang S.X."/>
            <person name="Salzberg S.L."/>
        </authorList>
    </citation>
    <scope>NUCLEOTIDE SEQUENCE [LARGE SCALE GENOMIC DNA]</scope>
    <source>
        <strain evidence="2 3">JHH-5317</strain>
    </source>
</reference>
<name>A0A2N3N8F2_9PEZI</name>
<dbReference type="EMBL" id="NLAX01000094">
    <property type="protein sequence ID" value="PKS08726.1"/>
    <property type="molecule type" value="Genomic_DNA"/>
</dbReference>
<dbReference type="PANTHER" id="PTHR30383:SF31">
    <property type="entry name" value="SGNH HYDROLASE-TYPE ESTERASE DOMAIN-CONTAINING PROTEIN-RELATED"/>
    <property type="match status" value="1"/>
</dbReference>
<organism evidence="2 3">
    <name type="scientific">Lomentospora prolificans</name>
    <dbReference type="NCBI Taxonomy" id="41688"/>
    <lineage>
        <taxon>Eukaryota</taxon>
        <taxon>Fungi</taxon>
        <taxon>Dikarya</taxon>
        <taxon>Ascomycota</taxon>
        <taxon>Pezizomycotina</taxon>
        <taxon>Sordariomycetes</taxon>
        <taxon>Hypocreomycetidae</taxon>
        <taxon>Microascales</taxon>
        <taxon>Microascaceae</taxon>
        <taxon>Lomentospora</taxon>
    </lineage>
</organism>